<dbReference type="InterPro" id="IPR001288">
    <property type="entry name" value="Translation_initiation_fac_3"/>
</dbReference>
<name>A0A1F5FWL8_9BACT</name>
<dbReference type="Pfam" id="PF05198">
    <property type="entry name" value="IF3_N"/>
    <property type="match status" value="1"/>
</dbReference>
<dbReference type="NCBIfam" id="TIGR00168">
    <property type="entry name" value="infC"/>
    <property type="match status" value="1"/>
</dbReference>
<dbReference type="SUPFAM" id="SSF55200">
    <property type="entry name" value="Translation initiation factor IF3, C-terminal domain"/>
    <property type="match status" value="1"/>
</dbReference>
<dbReference type="GO" id="GO:0003743">
    <property type="term" value="F:translation initiation factor activity"/>
    <property type="evidence" value="ECO:0007669"/>
    <property type="project" value="UniProtKB-UniRule"/>
</dbReference>
<dbReference type="GO" id="GO:0005829">
    <property type="term" value="C:cytosol"/>
    <property type="evidence" value="ECO:0007669"/>
    <property type="project" value="TreeGrafter"/>
</dbReference>
<feature type="domain" description="Translation initiation factor 3 C-terminal" evidence="5">
    <location>
        <begin position="89"/>
        <end position="173"/>
    </location>
</feature>
<dbReference type="InterPro" id="IPR019814">
    <property type="entry name" value="Translation_initiation_fac_3_N"/>
</dbReference>
<evidence type="ECO:0000259" key="5">
    <source>
        <dbReference type="Pfam" id="PF00707"/>
    </source>
</evidence>
<dbReference type="GO" id="GO:0032790">
    <property type="term" value="P:ribosome disassembly"/>
    <property type="evidence" value="ECO:0007669"/>
    <property type="project" value="TreeGrafter"/>
</dbReference>
<evidence type="ECO:0000313" key="7">
    <source>
        <dbReference type="EMBL" id="OGD83992.1"/>
    </source>
</evidence>
<evidence type="ECO:0000313" key="8">
    <source>
        <dbReference type="Proteomes" id="UP000179237"/>
    </source>
</evidence>
<dbReference type="InterPro" id="IPR019815">
    <property type="entry name" value="Translation_initiation_fac_3_C"/>
</dbReference>
<dbReference type="Gene3D" id="3.30.110.10">
    <property type="entry name" value="Translation initiation factor 3 (IF-3), C-terminal domain"/>
    <property type="match status" value="1"/>
</dbReference>
<proteinExistence type="inferred from homology"/>
<dbReference type="GO" id="GO:0043022">
    <property type="term" value="F:ribosome binding"/>
    <property type="evidence" value="ECO:0007669"/>
    <property type="project" value="TreeGrafter"/>
</dbReference>
<accession>A0A1F5FWL8</accession>
<dbReference type="InterPro" id="IPR036787">
    <property type="entry name" value="T_IF-3_N_sf"/>
</dbReference>
<evidence type="ECO:0000256" key="3">
    <source>
        <dbReference type="ARBA" id="ARBA00022917"/>
    </source>
</evidence>
<evidence type="ECO:0000256" key="1">
    <source>
        <dbReference type="ARBA" id="ARBA00005439"/>
    </source>
</evidence>
<keyword evidence="3" id="KW-0648">Protein biosynthesis</keyword>
<keyword evidence="2 7" id="KW-0396">Initiation factor</keyword>
<dbReference type="Pfam" id="PF00707">
    <property type="entry name" value="IF3_C"/>
    <property type="match status" value="1"/>
</dbReference>
<dbReference type="EMBL" id="MFAQ01000004">
    <property type="protein sequence ID" value="OGD83992.1"/>
    <property type="molecule type" value="Genomic_DNA"/>
</dbReference>
<evidence type="ECO:0000259" key="6">
    <source>
        <dbReference type="Pfam" id="PF05198"/>
    </source>
</evidence>
<dbReference type="PANTHER" id="PTHR10938">
    <property type="entry name" value="TRANSLATION INITIATION FACTOR IF-3"/>
    <property type="match status" value="1"/>
</dbReference>
<dbReference type="SUPFAM" id="SSF54364">
    <property type="entry name" value="Translation initiation factor IF3, N-terminal domain"/>
    <property type="match status" value="1"/>
</dbReference>
<sequence>MSFIPKLSKYYKINQNIRYPEARVIDELGQQLGIMMVKDALERAQNLGLDLVEVTDKAVPPIIKIIDFQKFKYQEDKREKSGSSRGGQETKGIRLRPFMAENDLMTKVKQAEKFLKSGDRVKLVVKFQGREITKKEIGEKLIATAIEKLSESSTVVEAPKFMGKLLIAQIKPKK</sequence>
<evidence type="ECO:0000256" key="2">
    <source>
        <dbReference type="ARBA" id="ARBA00022540"/>
    </source>
</evidence>
<reference evidence="7 8" key="1">
    <citation type="journal article" date="2016" name="Nat. Commun.">
        <title>Thousands of microbial genomes shed light on interconnected biogeochemical processes in an aquifer system.</title>
        <authorList>
            <person name="Anantharaman K."/>
            <person name="Brown C.T."/>
            <person name="Hug L.A."/>
            <person name="Sharon I."/>
            <person name="Castelle C.J."/>
            <person name="Probst A.J."/>
            <person name="Thomas B.C."/>
            <person name="Singh A."/>
            <person name="Wilkins M.J."/>
            <person name="Karaoz U."/>
            <person name="Brodie E.L."/>
            <person name="Williams K.H."/>
            <person name="Hubbard S.S."/>
            <person name="Banfield J.F."/>
        </authorList>
    </citation>
    <scope>NUCLEOTIDE SEQUENCE [LARGE SCALE GENOMIC DNA]</scope>
</reference>
<dbReference type="Gene3D" id="3.10.20.80">
    <property type="entry name" value="Translation initiation factor 3 (IF-3), N-terminal domain"/>
    <property type="match status" value="1"/>
</dbReference>
<dbReference type="InterPro" id="IPR036788">
    <property type="entry name" value="T_IF-3_C_sf"/>
</dbReference>
<gene>
    <name evidence="7" type="ORF">A2572_00490</name>
</gene>
<organism evidence="7 8">
    <name type="scientific">Candidatus Collierbacteria bacterium RIFOXYD1_FULL_40_9</name>
    <dbReference type="NCBI Taxonomy" id="1817731"/>
    <lineage>
        <taxon>Bacteria</taxon>
        <taxon>Candidatus Collieribacteriota</taxon>
    </lineage>
</organism>
<feature type="domain" description="Translation initiation factor 3 N-terminal" evidence="6">
    <location>
        <begin position="13"/>
        <end position="80"/>
    </location>
</feature>
<protein>
    <recommendedName>
        <fullName evidence="4">Translation initiation factor IF-3</fullName>
    </recommendedName>
</protein>
<evidence type="ECO:0000256" key="4">
    <source>
        <dbReference type="NCBIfam" id="TIGR00168"/>
    </source>
</evidence>
<comment type="similarity">
    <text evidence="1">Belongs to the IF-3 family.</text>
</comment>
<dbReference type="GO" id="GO:0016020">
    <property type="term" value="C:membrane"/>
    <property type="evidence" value="ECO:0007669"/>
    <property type="project" value="TreeGrafter"/>
</dbReference>
<dbReference type="PANTHER" id="PTHR10938:SF0">
    <property type="entry name" value="TRANSLATION INITIATION FACTOR IF-3, MITOCHONDRIAL"/>
    <property type="match status" value="1"/>
</dbReference>
<dbReference type="AlphaFoldDB" id="A0A1F5FWL8"/>
<comment type="caution">
    <text evidence="7">The sequence shown here is derived from an EMBL/GenBank/DDBJ whole genome shotgun (WGS) entry which is preliminary data.</text>
</comment>
<dbReference type="Proteomes" id="UP000179237">
    <property type="component" value="Unassembled WGS sequence"/>
</dbReference>